<dbReference type="EnsemblMetazoa" id="AGAP007013-RA">
    <property type="protein sequence ID" value="AGAP007013-PA"/>
    <property type="gene ID" value="AGAP007013"/>
</dbReference>
<accession>A7URS9</accession>
<dbReference type="VEuPathDB" id="VectorBase:AGAP007013"/>
<reference evidence="1" key="4">
    <citation type="journal article" date="2007" name="Genome Biol.">
        <title>Update of the Anopheles gambiae PEST genome assembly.</title>
        <authorList>
            <person name="Sharakhova M.V."/>
            <person name="Hammond M.P."/>
            <person name="Lobo N.F."/>
            <person name="Krzywinski J."/>
            <person name="Unger M.F."/>
            <person name="Hillenmeyer M.E."/>
            <person name="Bruggner R.V."/>
            <person name="Birney E."/>
            <person name="Collins F.H."/>
        </authorList>
    </citation>
    <scope>NUCLEOTIDE SEQUENCE</scope>
    <source>
        <strain evidence="1">PEST</strain>
    </source>
</reference>
<dbReference type="EMBL" id="AAAB01008807">
    <property type="protein sequence ID" value="EDO64721.1"/>
    <property type="molecule type" value="Genomic_DNA"/>
</dbReference>
<evidence type="ECO:0000313" key="2">
    <source>
        <dbReference type="EnsemblMetazoa" id="AGAP007013-PA"/>
    </source>
</evidence>
<organism evidence="1">
    <name type="scientific">Anopheles gambiae</name>
    <name type="common">African malaria mosquito</name>
    <dbReference type="NCBI Taxonomy" id="7165"/>
    <lineage>
        <taxon>Eukaryota</taxon>
        <taxon>Metazoa</taxon>
        <taxon>Ecdysozoa</taxon>
        <taxon>Arthropoda</taxon>
        <taxon>Hexapoda</taxon>
        <taxon>Insecta</taxon>
        <taxon>Pterygota</taxon>
        <taxon>Neoptera</taxon>
        <taxon>Endopterygota</taxon>
        <taxon>Diptera</taxon>
        <taxon>Nematocera</taxon>
        <taxon>Culicoidea</taxon>
        <taxon>Culicidae</taxon>
        <taxon>Anophelinae</taxon>
        <taxon>Anopheles</taxon>
    </lineage>
</organism>
<protein>
    <submittedName>
        <fullName evidence="1">AGAP007013-PA</fullName>
    </submittedName>
</protein>
<reference evidence="1 2" key="3">
    <citation type="journal article" date="2004" name="Trends Parasitol.">
        <title>The Anopheles gambiae genome: an update.</title>
        <authorList>
            <person name="Mongin E."/>
            <person name="Louis C."/>
            <person name="Holt R.A."/>
            <person name="Birney E."/>
            <person name="Collins F.H."/>
        </authorList>
    </citation>
    <scope>NUCLEOTIDE SEQUENCE</scope>
    <source>
        <strain evidence="1 2">PEST</strain>
    </source>
</reference>
<evidence type="ECO:0000313" key="1">
    <source>
        <dbReference type="EMBL" id="EDO64721.1"/>
    </source>
</evidence>
<reference evidence="1" key="2">
    <citation type="submission" date="2002-03" db="EMBL/GenBank/DDBJ databases">
        <authorList>
            <consortium name="The Anopheles Genome Sequencing Consortium"/>
        </authorList>
    </citation>
    <scope>NUCLEOTIDE SEQUENCE</scope>
    <source>
        <strain evidence="1">PEST</strain>
    </source>
</reference>
<dbReference type="AlphaFoldDB" id="A7URS9"/>
<sequence length="85" mass="9096">MAKLALERRVVIPIQQPPQANTREIVGLAKQCPGASVKVVRWVRALGVPKDGAAACRWTGRAFPVRSGDEAAPVQQQKTGSFCNG</sequence>
<dbReference type="PaxDb" id="7165-AGAP007013-PA"/>
<reference evidence="1 3" key="1">
    <citation type="journal article" date="2002" name="Science">
        <title>The genome sequence of the malaria mosquito Anopheles gambiae.</title>
        <authorList>
            <person name="Holt R.A."/>
            <person name="Subramanian G.M."/>
            <person name="Halpern A."/>
            <person name="Sutton G.G."/>
            <person name="Charlab R."/>
            <person name="Nusskern D.R."/>
            <person name="Wincker P."/>
            <person name="Clark A.G."/>
            <person name="Ribeiro J.M."/>
            <person name="Wides R."/>
            <person name="Salzberg S.L."/>
            <person name="Loftus B."/>
            <person name="Yandell M."/>
            <person name="Majoros W.H."/>
            <person name="Rusch D.B."/>
            <person name="Lai Z."/>
            <person name="Kraft C.L."/>
            <person name="Abril J.F."/>
            <person name="Anthouard V."/>
            <person name="Arensburger P."/>
            <person name="Atkinson P.W."/>
            <person name="Baden H."/>
            <person name="de Berardinis V."/>
            <person name="Baldwin D."/>
            <person name="Benes V."/>
            <person name="Biedler J."/>
            <person name="Blass C."/>
            <person name="Bolanos R."/>
            <person name="Boscus D."/>
            <person name="Barnstead M."/>
            <person name="Cai S."/>
            <person name="Center A."/>
            <person name="Chaturverdi K."/>
            <person name="Christophides G.K."/>
            <person name="Chrystal M.A."/>
            <person name="Clamp M."/>
            <person name="Cravchik A."/>
            <person name="Curwen V."/>
            <person name="Dana A."/>
            <person name="Delcher A."/>
            <person name="Dew I."/>
            <person name="Evans C.A."/>
            <person name="Flanigan M."/>
            <person name="Grundschober-Freimoser A."/>
            <person name="Friedli L."/>
            <person name="Gu Z."/>
            <person name="Guan P."/>
            <person name="Guigo R."/>
            <person name="Hillenmeyer M.E."/>
            <person name="Hladun S.L."/>
            <person name="Hogan J.R."/>
            <person name="Hong Y.S."/>
            <person name="Hoover J."/>
            <person name="Jaillon O."/>
            <person name="Ke Z."/>
            <person name="Kodira C."/>
            <person name="Kokoza E."/>
            <person name="Koutsos A."/>
            <person name="Letunic I."/>
            <person name="Levitsky A."/>
            <person name="Liang Y."/>
            <person name="Lin J.J."/>
            <person name="Lobo N.F."/>
            <person name="Lopez J.R."/>
            <person name="Malek J.A."/>
            <person name="McIntosh T.C."/>
            <person name="Meister S."/>
            <person name="Miller J."/>
            <person name="Mobarry C."/>
            <person name="Mongin E."/>
            <person name="Murphy S.D."/>
            <person name="O'Brochta D.A."/>
            <person name="Pfannkoch C."/>
            <person name="Qi R."/>
            <person name="Regier M.A."/>
            <person name="Remington K."/>
            <person name="Shao H."/>
            <person name="Sharakhova M.V."/>
            <person name="Sitter C.D."/>
            <person name="Shetty J."/>
            <person name="Smith T.J."/>
            <person name="Strong R."/>
            <person name="Sun J."/>
            <person name="Thomasova D."/>
            <person name="Ton L.Q."/>
            <person name="Topalis P."/>
            <person name="Tu Z."/>
            <person name="Unger M.F."/>
            <person name="Walenz B."/>
            <person name="Wang A."/>
            <person name="Wang J."/>
            <person name="Wang M."/>
            <person name="Wang X."/>
            <person name="Woodford K.J."/>
            <person name="Wortman J.R."/>
            <person name="Wu M."/>
            <person name="Yao A."/>
            <person name="Zdobnov E.M."/>
            <person name="Zhang H."/>
            <person name="Zhao Q."/>
            <person name="Zhao S."/>
            <person name="Zhu S.C."/>
            <person name="Zhimulev I."/>
            <person name="Coluzzi M."/>
            <person name="della Torre A."/>
            <person name="Roth C.W."/>
            <person name="Louis C."/>
            <person name="Kalush F."/>
            <person name="Mural R.J."/>
            <person name="Myers E.W."/>
            <person name="Adams M.D."/>
            <person name="Smith H.O."/>
            <person name="Broder S."/>
            <person name="Gardner M.J."/>
            <person name="Fraser C.M."/>
            <person name="Birney E."/>
            <person name="Bork P."/>
            <person name="Brey P.T."/>
            <person name="Venter J.C."/>
            <person name="Weissenbach J."/>
            <person name="Kafatos F.C."/>
            <person name="Collins F.H."/>
            <person name="Hoffman S.L."/>
        </authorList>
    </citation>
    <scope>NUCLEOTIDE SEQUENCE [LARGE SCALE GENOMIC DNA]</scope>
    <source>
        <strain evidence="1 3">PEST</strain>
    </source>
</reference>
<evidence type="ECO:0000313" key="3">
    <source>
        <dbReference type="Proteomes" id="UP000007062"/>
    </source>
</evidence>
<keyword evidence="3" id="KW-1185">Reference proteome</keyword>
<dbReference type="Proteomes" id="UP000007062">
    <property type="component" value="Chromosome 2L"/>
</dbReference>
<name>A7URS9_ANOGA</name>
<proteinExistence type="predicted"/>
<gene>
    <name evidence="1" type="ORF">AgaP_AGAP007013</name>
</gene>
<reference evidence="2" key="6">
    <citation type="submission" date="2020-05" db="UniProtKB">
        <authorList>
            <consortium name="EnsemblMetazoa"/>
        </authorList>
    </citation>
    <scope>IDENTIFICATION</scope>
    <source>
        <strain evidence="2">PEST</strain>
    </source>
</reference>
<reference evidence="1" key="5">
    <citation type="submission" date="2011-05" db="EMBL/GenBank/DDBJ databases">
        <authorList>
            <consortium name="VectorBase"/>
        </authorList>
    </citation>
    <scope>NUCLEOTIDE SEQUENCE</scope>
    <source>
        <strain evidence="1">PEST</strain>
    </source>
</reference>
<dbReference type="HOGENOM" id="CLU_2514486_0_0_1"/>